<dbReference type="Proteomes" id="UP001626593">
    <property type="component" value="Chromosome"/>
</dbReference>
<evidence type="ECO:0000313" key="3">
    <source>
        <dbReference type="Proteomes" id="UP001626593"/>
    </source>
</evidence>
<dbReference type="EMBL" id="CP141259">
    <property type="protein sequence ID" value="WRL45286.1"/>
    <property type="molecule type" value="Genomic_DNA"/>
</dbReference>
<keyword evidence="3" id="KW-1185">Reference proteome</keyword>
<organism evidence="2 3">
    <name type="scientific">Aromatoleum evansii</name>
    <name type="common">Azoarcus evansii</name>
    <dbReference type="NCBI Taxonomy" id="59406"/>
    <lineage>
        <taxon>Bacteria</taxon>
        <taxon>Pseudomonadati</taxon>
        <taxon>Pseudomonadota</taxon>
        <taxon>Betaproteobacteria</taxon>
        <taxon>Rhodocyclales</taxon>
        <taxon>Rhodocyclaceae</taxon>
        <taxon>Aromatoleum</taxon>
    </lineage>
</organism>
<accession>A0ABZ1AHD2</accession>
<evidence type="ECO:0000313" key="2">
    <source>
        <dbReference type="EMBL" id="WRL45286.1"/>
    </source>
</evidence>
<gene>
    <name evidence="2" type="ORF">U5817_19065</name>
</gene>
<evidence type="ECO:0000256" key="1">
    <source>
        <dbReference type="SAM" id="Coils"/>
    </source>
</evidence>
<sequence>MAVLGYAHWIALARFPAETVLVNKLTGTAMQIVGGLIVLYSVDSNLGLFRNQSLVATVIAWFRECPIFVRATTISASVTASGSASASISATVIRAGKTIEERFAALEARFEELRSEVATQHREIHSRIEEVKSELSSSIDLNQSALHKLSEQVEKATVGGFKEQAFGVMLVIYGAVTSVFA</sequence>
<feature type="coiled-coil region" evidence="1">
    <location>
        <begin position="96"/>
        <end position="123"/>
    </location>
</feature>
<dbReference type="RefSeq" id="WP_407278456.1">
    <property type="nucleotide sequence ID" value="NZ_CP141259.1"/>
</dbReference>
<protein>
    <submittedName>
        <fullName evidence="2">Uncharacterized protein</fullName>
    </submittedName>
</protein>
<reference evidence="2 3" key="1">
    <citation type="submission" date="2023-12" db="EMBL/GenBank/DDBJ databases">
        <title>A. evansii MAY27, complete genome.</title>
        <authorList>
            <person name="Wang Y."/>
        </authorList>
    </citation>
    <scope>NUCLEOTIDE SEQUENCE [LARGE SCALE GENOMIC DNA]</scope>
    <source>
        <strain evidence="2 3">MAY27</strain>
    </source>
</reference>
<proteinExistence type="predicted"/>
<name>A0ABZ1AHD2_AROEV</name>
<keyword evidence="1" id="KW-0175">Coiled coil</keyword>